<proteinExistence type="predicted"/>
<gene>
    <name evidence="1" type="ORF">ALQ65_101935</name>
</gene>
<accession>A0A0P9LYG0</accession>
<evidence type="ECO:0000313" key="2">
    <source>
        <dbReference type="Proteomes" id="UP000271468"/>
    </source>
</evidence>
<dbReference type="EMBL" id="RBOV01000200">
    <property type="protein sequence ID" value="RMN11273.1"/>
    <property type="molecule type" value="Genomic_DNA"/>
</dbReference>
<protein>
    <submittedName>
        <fullName evidence="1">Uncharacterized protein</fullName>
    </submittedName>
</protein>
<reference evidence="1 2" key="1">
    <citation type="submission" date="2018-08" db="EMBL/GenBank/DDBJ databases">
        <title>Recombination of ecologically and evolutionarily significant loci maintains genetic cohesion in the Pseudomonas syringae species complex.</title>
        <authorList>
            <person name="Dillon M."/>
            <person name="Thakur S."/>
            <person name="Almeida R.N.D."/>
            <person name="Weir B.S."/>
            <person name="Guttman D.S."/>
        </authorList>
    </citation>
    <scope>NUCLEOTIDE SEQUENCE [LARGE SCALE GENOMIC DNA]</scope>
    <source>
        <strain evidence="1 2">ICMP 12341</strain>
    </source>
</reference>
<dbReference type="Proteomes" id="UP000271468">
    <property type="component" value="Unassembled WGS sequence"/>
</dbReference>
<dbReference type="AlphaFoldDB" id="A0A0P9LYG0"/>
<name>A0A0P9LYG0_9PSED</name>
<evidence type="ECO:0000313" key="1">
    <source>
        <dbReference type="EMBL" id="RMN11273.1"/>
    </source>
</evidence>
<sequence length="194" mass="21332">MLQSSLIQALLLPIQVSWMWLISQSVKRCAAEKGRQILMIVTANSTVQQMRVFSANSSEAMTPRKGAGRKSMKEMAPEVVGCRRLTCGMLGLRQGKRVSGQCVGLNGGESDRVDDVIDLSATRQVIYRLAQALQHRAQAYTVGTALHRLVRRIAGVQVREHEYVRASGHRAVRGQLPGYLLVGGGIILQRPVDQ</sequence>
<organism evidence="1 2">
    <name type="scientific">Pseudomonas syringae pv. coriandricola</name>
    <dbReference type="NCBI Taxonomy" id="264453"/>
    <lineage>
        <taxon>Bacteria</taxon>
        <taxon>Pseudomonadati</taxon>
        <taxon>Pseudomonadota</taxon>
        <taxon>Gammaproteobacteria</taxon>
        <taxon>Pseudomonadales</taxon>
        <taxon>Pseudomonadaceae</taxon>
        <taxon>Pseudomonas</taxon>
    </lineage>
</organism>
<comment type="caution">
    <text evidence="1">The sequence shown here is derived from an EMBL/GenBank/DDBJ whole genome shotgun (WGS) entry which is preliminary data.</text>
</comment>